<protein>
    <submittedName>
        <fullName evidence="2">Uncharacterized protein</fullName>
    </submittedName>
</protein>
<accession>A0A445BMQ7</accession>
<keyword evidence="1" id="KW-0812">Transmembrane</keyword>
<keyword evidence="1" id="KW-1133">Transmembrane helix</keyword>
<evidence type="ECO:0000313" key="3">
    <source>
        <dbReference type="Proteomes" id="UP000289738"/>
    </source>
</evidence>
<dbReference type="AlphaFoldDB" id="A0A445BMQ7"/>
<keyword evidence="1" id="KW-0472">Membrane</keyword>
<evidence type="ECO:0000256" key="1">
    <source>
        <dbReference type="SAM" id="Phobius"/>
    </source>
</evidence>
<dbReference type="EMBL" id="SDMP01000009">
    <property type="protein sequence ID" value="RYR39926.1"/>
    <property type="molecule type" value="Genomic_DNA"/>
</dbReference>
<sequence length="91" mass="10196">MTRIKKSTFDYSNIFFSICPLPTFFSSLLFSSLHFVSFPLPPPPPNLVNRSTTAGLRNLNRRRDSLAIARKADTAGLPFCCSVCMLLKKDP</sequence>
<feature type="transmembrane region" description="Helical" evidence="1">
    <location>
        <begin position="12"/>
        <end position="36"/>
    </location>
</feature>
<dbReference type="Proteomes" id="UP000289738">
    <property type="component" value="Chromosome A09"/>
</dbReference>
<reference evidence="2 3" key="1">
    <citation type="submission" date="2019-01" db="EMBL/GenBank/DDBJ databases">
        <title>Sequencing of cultivated peanut Arachis hypogaea provides insights into genome evolution and oil improvement.</title>
        <authorList>
            <person name="Chen X."/>
        </authorList>
    </citation>
    <scope>NUCLEOTIDE SEQUENCE [LARGE SCALE GENOMIC DNA]</scope>
    <source>
        <strain evidence="3">cv. Fuhuasheng</strain>
        <tissue evidence="2">Leaves</tissue>
    </source>
</reference>
<proteinExistence type="predicted"/>
<organism evidence="2 3">
    <name type="scientific">Arachis hypogaea</name>
    <name type="common">Peanut</name>
    <dbReference type="NCBI Taxonomy" id="3818"/>
    <lineage>
        <taxon>Eukaryota</taxon>
        <taxon>Viridiplantae</taxon>
        <taxon>Streptophyta</taxon>
        <taxon>Embryophyta</taxon>
        <taxon>Tracheophyta</taxon>
        <taxon>Spermatophyta</taxon>
        <taxon>Magnoliopsida</taxon>
        <taxon>eudicotyledons</taxon>
        <taxon>Gunneridae</taxon>
        <taxon>Pentapetalae</taxon>
        <taxon>rosids</taxon>
        <taxon>fabids</taxon>
        <taxon>Fabales</taxon>
        <taxon>Fabaceae</taxon>
        <taxon>Papilionoideae</taxon>
        <taxon>50 kb inversion clade</taxon>
        <taxon>dalbergioids sensu lato</taxon>
        <taxon>Dalbergieae</taxon>
        <taxon>Pterocarpus clade</taxon>
        <taxon>Arachis</taxon>
    </lineage>
</organism>
<name>A0A445BMQ7_ARAHY</name>
<comment type="caution">
    <text evidence="2">The sequence shown here is derived from an EMBL/GenBank/DDBJ whole genome shotgun (WGS) entry which is preliminary data.</text>
</comment>
<evidence type="ECO:0000313" key="2">
    <source>
        <dbReference type="EMBL" id="RYR39926.1"/>
    </source>
</evidence>
<keyword evidence="3" id="KW-1185">Reference proteome</keyword>
<gene>
    <name evidence="2" type="ORF">Ahy_A09g045562</name>
</gene>